<dbReference type="AlphaFoldDB" id="A0A6J5D8G3"/>
<dbReference type="GO" id="GO:0003677">
    <property type="term" value="F:DNA binding"/>
    <property type="evidence" value="ECO:0007669"/>
    <property type="project" value="UniProtKB-KW"/>
</dbReference>
<keyword evidence="2" id="KW-0238">DNA-binding</keyword>
<dbReference type="PANTHER" id="PTHR43537:SF24">
    <property type="entry name" value="GLUCONATE OPERON TRANSCRIPTIONAL REPRESSOR"/>
    <property type="match status" value="1"/>
</dbReference>
<keyword evidence="3" id="KW-0804">Transcription</keyword>
<dbReference type="SMART" id="SM00895">
    <property type="entry name" value="FCD"/>
    <property type="match status" value="1"/>
</dbReference>
<dbReference type="Gene3D" id="1.10.10.10">
    <property type="entry name" value="Winged helix-like DNA-binding domain superfamily/Winged helix DNA-binding domain"/>
    <property type="match status" value="1"/>
</dbReference>
<dbReference type="CDD" id="cd07377">
    <property type="entry name" value="WHTH_GntR"/>
    <property type="match status" value="1"/>
</dbReference>
<evidence type="ECO:0000259" key="4">
    <source>
        <dbReference type="PROSITE" id="PS50949"/>
    </source>
</evidence>
<dbReference type="RefSeq" id="WP_175225422.1">
    <property type="nucleotide sequence ID" value="NZ_CADIKH010000004.1"/>
</dbReference>
<dbReference type="SUPFAM" id="SSF48008">
    <property type="entry name" value="GntR ligand-binding domain-like"/>
    <property type="match status" value="1"/>
</dbReference>
<evidence type="ECO:0000256" key="3">
    <source>
        <dbReference type="ARBA" id="ARBA00023163"/>
    </source>
</evidence>
<dbReference type="InterPro" id="IPR000524">
    <property type="entry name" value="Tscrpt_reg_HTH_GntR"/>
</dbReference>
<gene>
    <name evidence="5" type="primary">gntR_1</name>
    <name evidence="5" type="ORF">LMG29542_01076</name>
</gene>
<dbReference type="InterPro" id="IPR036388">
    <property type="entry name" value="WH-like_DNA-bd_sf"/>
</dbReference>
<evidence type="ECO:0000256" key="2">
    <source>
        <dbReference type="ARBA" id="ARBA00023125"/>
    </source>
</evidence>
<evidence type="ECO:0000313" key="6">
    <source>
        <dbReference type="Proteomes" id="UP000494363"/>
    </source>
</evidence>
<evidence type="ECO:0000256" key="1">
    <source>
        <dbReference type="ARBA" id="ARBA00023015"/>
    </source>
</evidence>
<proteinExistence type="predicted"/>
<dbReference type="PROSITE" id="PS50949">
    <property type="entry name" value="HTH_GNTR"/>
    <property type="match status" value="1"/>
</dbReference>
<organism evidence="5 6">
    <name type="scientific">Paraburkholderia humisilvae</name>
    <dbReference type="NCBI Taxonomy" id="627669"/>
    <lineage>
        <taxon>Bacteria</taxon>
        <taxon>Pseudomonadati</taxon>
        <taxon>Pseudomonadota</taxon>
        <taxon>Betaproteobacteria</taxon>
        <taxon>Burkholderiales</taxon>
        <taxon>Burkholderiaceae</taxon>
        <taxon>Paraburkholderia</taxon>
    </lineage>
</organism>
<dbReference type="Proteomes" id="UP000494363">
    <property type="component" value="Unassembled WGS sequence"/>
</dbReference>
<accession>A0A6J5D8G3</accession>
<dbReference type="Pfam" id="PF07729">
    <property type="entry name" value="FCD"/>
    <property type="match status" value="1"/>
</dbReference>
<dbReference type="InterPro" id="IPR008920">
    <property type="entry name" value="TF_FadR/GntR_C"/>
</dbReference>
<name>A0A6J5D8G3_9BURK</name>
<keyword evidence="6" id="KW-1185">Reference proteome</keyword>
<keyword evidence="1" id="KW-0805">Transcription regulation</keyword>
<evidence type="ECO:0000313" key="5">
    <source>
        <dbReference type="EMBL" id="CAB3749701.1"/>
    </source>
</evidence>
<dbReference type="SUPFAM" id="SSF46785">
    <property type="entry name" value="Winged helix' DNA-binding domain"/>
    <property type="match status" value="1"/>
</dbReference>
<sequence length="223" mass="25348">MNTPTHSLHARFPATAEEEAYAYVLYRIRMGTYKAGDRLIPEEIAAEINTSRMPVREAFRRLASEGLVVIRPNRGALVRGLDADEMEEVFCMRGALEGLAARMALPKITPEHIAELTRLIDVMERLEPDVQQWVTAHRNFHEYLCQLCGRRRLIAQIGGLHTVMEPHMRLWLELADKPMTSRDDHMTIISAIKAGDPLLLEAAVREHIEATVPALRDWMTTDS</sequence>
<protein>
    <submittedName>
        <fullName evidence="5">Putative D-xylose utilization operon transcriptional repressor</fullName>
    </submittedName>
</protein>
<dbReference type="PANTHER" id="PTHR43537">
    <property type="entry name" value="TRANSCRIPTIONAL REGULATOR, GNTR FAMILY"/>
    <property type="match status" value="1"/>
</dbReference>
<dbReference type="SMART" id="SM00345">
    <property type="entry name" value="HTH_GNTR"/>
    <property type="match status" value="1"/>
</dbReference>
<dbReference type="InterPro" id="IPR011711">
    <property type="entry name" value="GntR_C"/>
</dbReference>
<dbReference type="GO" id="GO:0003700">
    <property type="term" value="F:DNA-binding transcription factor activity"/>
    <property type="evidence" value="ECO:0007669"/>
    <property type="project" value="InterPro"/>
</dbReference>
<feature type="domain" description="HTH gntR-type" evidence="4">
    <location>
        <begin position="14"/>
        <end position="81"/>
    </location>
</feature>
<dbReference type="Gene3D" id="1.20.120.530">
    <property type="entry name" value="GntR ligand-binding domain-like"/>
    <property type="match status" value="1"/>
</dbReference>
<dbReference type="InterPro" id="IPR036390">
    <property type="entry name" value="WH_DNA-bd_sf"/>
</dbReference>
<dbReference type="EMBL" id="CADIKH010000004">
    <property type="protein sequence ID" value="CAB3749701.1"/>
    <property type="molecule type" value="Genomic_DNA"/>
</dbReference>
<reference evidence="5 6" key="1">
    <citation type="submission" date="2020-04" db="EMBL/GenBank/DDBJ databases">
        <authorList>
            <person name="De Canck E."/>
        </authorList>
    </citation>
    <scope>NUCLEOTIDE SEQUENCE [LARGE SCALE GENOMIC DNA]</scope>
    <source>
        <strain evidence="5 6">LMG 29542</strain>
    </source>
</reference>
<dbReference type="Pfam" id="PF00392">
    <property type="entry name" value="GntR"/>
    <property type="match status" value="1"/>
</dbReference>